<protein>
    <recommendedName>
        <fullName evidence="2">TadE-like domain-containing protein</fullName>
    </recommendedName>
</protein>
<dbReference type="RefSeq" id="WP_021132803.1">
    <property type="nucleotide sequence ID" value="NZ_AQPH01000051.1"/>
</dbReference>
<dbReference type="Proteomes" id="UP000015350">
    <property type="component" value="Unassembled WGS sequence"/>
</dbReference>
<evidence type="ECO:0000313" key="3">
    <source>
        <dbReference type="EMBL" id="EPY01123.1"/>
    </source>
</evidence>
<organism evidence="3 4">
    <name type="scientific">Magnetospirillum fulvum MGU-K5</name>
    <dbReference type="NCBI Taxonomy" id="1316936"/>
    <lineage>
        <taxon>Bacteria</taxon>
        <taxon>Pseudomonadati</taxon>
        <taxon>Pseudomonadota</taxon>
        <taxon>Alphaproteobacteria</taxon>
        <taxon>Rhodospirillales</taxon>
        <taxon>Rhodospirillaceae</taxon>
        <taxon>Magnetospirillum</taxon>
    </lineage>
</organism>
<evidence type="ECO:0000256" key="1">
    <source>
        <dbReference type="SAM" id="Phobius"/>
    </source>
</evidence>
<comment type="caution">
    <text evidence="3">The sequence shown here is derived from an EMBL/GenBank/DDBJ whole genome shotgun (WGS) entry which is preliminary data.</text>
</comment>
<gene>
    <name evidence="3" type="ORF">K678_12484</name>
</gene>
<dbReference type="eggNOG" id="COG4961">
    <property type="taxonomic scope" value="Bacteria"/>
</dbReference>
<evidence type="ECO:0000313" key="4">
    <source>
        <dbReference type="Proteomes" id="UP000015350"/>
    </source>
</evidence>
<dbReference type="AlphaFoldDB" id="S9SAR5"/>
<dbReference type="InterPro" id="IPR012495">
    <property type="entry name" value="TadE-like_dom"/>
</dbReference>
<keyword evidence="1" id="KW-0472">Membrane</keyword>
<feature type="domain" description="TadE-like" evidence="2">
    <location>
        <begin position="12"/>
        <end position="54"/>
    </location>
</feature>
<feature type="transmembrane region" description="Helical" evidence="1">
    <location>
        <begin position="20"/>
        <end position="40"/>
    </location>
</feature>
<evidence type="ECO:0000259" key="2">
    <source>
        <dbReference type="Pfam" id="PF07811"/>
    </source>
</evidence>
<sequence>MTQRLFRLGVRGSVGLEFAFLIPILLLLTAGTMEVGVILMTDASLEIAVHDAARYGMATSSIADGNRDQIIRNTVTKYMRRWVESDDQITITTKSYKSFSNVGQPEPVNSVLHPDGTCTASCVPCTGSAVTASCDYVDVNANGHWDADMGASGAGGTGDIVVYSVNVTRPSFTGVIHLAGLQKLTFSRSLVIQNE</sequence>
<dbReference type="STRING" id="1316936.K678_12484"/>
<name>S9SAR5_MAGFU</name>
<dbReference type="Pfam" id="PF07811">
    <property type="entry name" value="TadE"/>
    <property type="match status" value="1"/>
</dbReference>
<keyword evidence="1" id="KW-1133">Transmembrane helix</keyword>
<proteinExistence type="predicted"/>
<keyword evidence="1" id="KW-0812">Transmembrane</keyword>
<reference evidence="3 4" key="1">
    <citation type="submission" date="2013-04" db="EMBL/GenBank/DDBJ databases">
        <authorList>
            <person name="Kuznetsov B."/>
            <person name="Ivanovsky R."/>
        </authorList>
    </citation>
    <scope>NUCLEOTIDE SEQUENCE [LARGE SCALE GENOMIC DNA]</scope>
    <source>
        <strain evidence="3 4">MGU-K5</strain>
    </source>
</reference>
<accession>S9SAR5</accession>
<dbReference type="OrthoDB" id="7306064at2"/>
<dbReference type="EMBL" id="AQPH01000051">
    <property type="protein sequence ID" value="EPY01123.1"/>
    <property type="molecule type" value="Genomic_DNA"/>
</dbReference>